<dbReference type="InterPro" id="IPR040668">
    <property type="entry name" value="TraI_2B"/>
</dbReference>
<evidence type="ECO:0000256" key="1">
    <source>
        <dbReference type="SAM" id="MobiDB-lite"/>
    </source>
</evidence>
<feature type="domain" description="TraI 2B/2B-like" evidence="3">
    <location>
        <begin position="668"/>
        <end position="749"/>
    </location>
</feature>
<feature type="region of interest" description="Disordered" evidence="1">
    <location>
        <begin position="1901"/>
        <end position="1924"/>
    </location>
</feature>
<dbReference type="SUPFAM" id="SSF55464">
    <property type="entry name" value="Origin of replication-binding domain, RBD-like"/>
    <property type="match status" value="1"/>
</dbReference>
<keyword evidence="5" id="KW-0067">ATP-binding</keyword>
<sequence>MLSISPLKSASSATKYYLGEENPKNLPDVSLEKDSSDNYYLKEKSQDENTFWFGELAKESGLNEKPVDEKNLESVLSGHLGEEVIKGKRDNHKAGFDLTFSAPKSVSILALVGGDTRLIEAHNNAVKFTLTELEKDVAQVTHTKDKGEREYQNTQSMLFAVVRHKTSRANEPQVHSHALAANMTRNQEGELRTLASSLKQKGGVINGSGERIYNFQKYYTALYQSHLAKESQELGFQTQGIGNGQFDIKGVPSTLMDAFSTRKQQIDQQTLEFGHNTQATRETAALNTRQSKTYQSEAALNGQWQSTTLEQGLDPAKLVEKAKEHAKNNQSSLAPANTKQALLSAIEHLSQYTTTLNLEKVIELAASDFTKGSEQPNAIDLKKTADSLIKDGTLVGLKEKGQYTSKSMLQNEKALMDITKGRAHHMRTHVEPSTLTRLDIPTNQQQKLTELYHSTKQFHVVNVFGSSEKIAQQLLNVGNHSGKRVQFVSQGAKATHQGKKNVQRESHTLKAWITQVFQPEQRHSLNGILNSKAELTNKDVLVVDDANKMSANELITLTEKAKQTGSKVMLLNRTSSRQGFKAHNAIDLYSKGNVESHNWVNNTTRKNQIKLHDNDAKKVARIYSDLPDKANTQVLATSSVEQRKLTGHIRDALKNTGELSRTETTLFTQVPHFLSKSQQPLAQHYKVGMTLTQWENGKPKAFVVASTDKANNTILTVSKQDGKPVTLDPASKSFKAMNVQLSKPQSINIAKGERLATVGKHFPSGLEAHQSYQVTGLSKHSLTLEDTQGQTLKLPIEKLKDAPLQYDYVQNAHNIDDKTHTLLSAKAFTLSKALLNDLSEKTDRLDIFTDNTDKARSALEKTTITPSAIERVMQTQHVNDRYLSGKTEDIVRQDVSQALSMLSEDKQRPTHEKAVSFALNHLSEREAGFSQKELVVEAVRYAFEEAGSPITKAQVEETLDKRQDALSAEYSDGTRWTTQAALDTEKHILANIEKGKDQHLPFATSEQVESYLDDKPRLSAGQKDSITLISTTHDSIVAIQGLAGTGKSTMLESNIDLIEHTSQVGQNKPKQIIGLAPTHAAVSELQKKGVEAQTLESLLTDLRRGTKEPNDYQGSLFFLDESSMVSNKQAKEFTDLIINSQSKAVLLGDKEQLLSLSAGKPFELAMRQGNIDTAQMTDIVRQQNDTLLNAVHNILDKQPDSALDKLQKQAPDPLGKTEHVISTLEPNNKDPRQAQQTATEKLPYVVAQDYLSRTPETRESTLIIAYTNVERDNITEHIREGLIGAKEIGQENVVASRLRSIGATGEELSTMMPYQKGLILSTKPGEYATITGVDSEHGIVTLKNETTGKEKTFLPRNRDHTFTTLFSLSHQPLSKEDKIITRFTDKTRDIKANVEYRVQSADEKVITALSESGKLLTLNPNELKDAHWDYAYTRTADMAQGTTYPHVITAIQGKGGLTNLRRAYIDLTRASTHLTLYTDNPKQMVKTWQSKESNKHSAIETVNQIPPQSTTYFNRNALPHEDVRYQNKSGEFDYNLFKERINTELPKYTESLAKQLLGKPNLSKSDRDYLTFGIGKSAIKVSLTGEYRGYFKDYTTGEKGSLINLIMSHKDISYKEAMNNANEMINEPDKHQIDANEKHEKLLKTTPRHIAQFEERAKEYIEQSQPMTGTLAEKYLNKLGVSDVENKNVRFHPSVYSSEDRTFHPAIVTNIHNKQGETKAIEVTYLDGQGEKDSALDINPRTLGTKSKNLTQFNNGEHRSTTIISTDIESSFIINQETKGQIDIINVNHKNDIQNVSIDELRQNIIIVLGQGNHDLNPNNIEKIMANFSNRDIQFISSENLKHDIIQCVNDIERKESPGTQEINEHLEVSDAKENNSSTYNEKSNIDSKALEYFEQKDISPQLDLDINKEPHREDREIDREFER</sequence>
<dbReference type="GO" id="GO:0004386">
    <property type="term" value="F:helicase activity"/>
    <property type="evidence" value="ECO:0007669"/>
    <property type="project" value="UniProtKB-KW"/>
</dbReference>
<dbReference type="NCBIfam" id="TIGR02686">
    <property type="entry name" value="relax_trwC"/>
    <property type="match status" value="1"/>
</dbReference>
<feature type="compositionally biased region" description="Basic and acidic residues" evidence="1">
    <location>
        <begin position="1906"/>
        <end position="1924"/>
    </location>
</feature>
<protein>
    <submittedName>
        <fullName evidence="5">Conjugative transfer relaxase/helicase TraI</fullName>
    </submittedName>
</protein>
<keyword evidence="5" id="KW-0347">Helicase</keyword>
<proteinExistence type="predicted"/>
<keyword evidence="5" id="KW-0378">Hydrolase</keyword>
<name>A0A2N7JR11_VIBSP</name>
<evidence type="ECO:0000259" key="4">
    <source>
        <dbReference type="Pfam" id="PF23639"/>
    </source>
</evidence>
<keyword evidence="5" id="KW-0547">Nucleotide-binding</keyword>
<evidence type="ECO:0000259" key="3">
    <source>
        <dbReference type="Pfam" id="PF18340"/>
    </source>
</evidence>
<dbReference type="RefSeq" id="WP_102552398.1">
    <property type="nucleotide sequence ID" value="NZ_MCZF01000114.1"/>
</dbReference>
<dbReference type="Pfam" id="PF18340">
    <property type="entry name" value="TraI_2B"/>
    <property type="match status" value="1"/>
</dbReference>
<evidence type="ECO:0000313" key="5">
    <source>
        <dbReference type="EMBL" id="PMM53543.1"/>
    </source>
</evidence>
<accession>A0A2N7JR11</accession>
<evidence type="ECO:0000313" key="6">
    <source>
        <dbReference type="Proteomes" id="UP000235533"/>
    </source>
</evidence>
<reference evidence="6" key="1">
    <citation type="submission" date="2016-07" db="EMBL/GenBank/DDBJ databases">
        <title>Nontailed viruses are major unrecognized killers of bacteria in the ocean.</title>
        <authorList>
            <person name="Kauffman K."/>
            <person name="Hussain F."/>
            <person name="Yang J."/>
            <person name="Arevalo P."/>
            <person name="Brown J."/>
            <person name="Cutler M."/>
            <person name="Kelly L."/>
            <person name="Polz M.F."/>
        </authorList>
    </citation>
    <scope>NUCLEOTIDE SEQUENCE [LARGE SCALE GENOMIC DNA]</scope>
    <source>
        <strain evidence="6">10N.261.48.B5</strain>
    </source>
</reference>
<dbReference type="Pfam" id="PF23639">
    <property type="entry name" value="DUF7146"/>
    <property type="match status" value="1"/>
</dbReference>
<organism evidence="5 6">
    <name type="scientific">Vibrio splendidus</name>
    <dbReference type="NCBI Taxonomy" id="29497"/>
    <lineage>
        <taxon>Bacteria</taxon>
        <taxon>Pseudomonadati</taxon>
        <taxon>Pseudomonadota</taxon>
        <taxon>Gammaproteobacteria</taxon>
        <taxon>Vibrionales</taxon>
        <taxon>Vibrionaceae</taxon>
        <taxon>Vibrio</taxon>
    </lineage>
</organism>
<feature type="domain" description="TrwC relaxase" evidence="2">
    <location>
        <begin position="13"/>
        <end position="307"/>
    </location>
</feature>
<dbReference type="Pfam" id="PF08751">
    <property type="entry name" value="TrwC"/>
    <property type="match status" value="1"/>
</dbReference>
<dbReference type="NCBIfam" id="NF041492">
    <property type="entry name" value="MobF"/>
    <property type="match status" value="1"/>
</dbReference>
<dbReference type="InterPro" id="IPR014059">
    <property type="entry name" value="TraI/TrwC_relax"/>
</dbReference>
<feature type="domain" description="DUF7146" evidence="4">
    <location>
        <begin position="1654"/>
        <end position="1749"/>
    </location>
</feature>
<dbReference type="InterPro" id="IPR055570">
    <property type="entry name" value="DUF7146"/>
</dbReference>
<dbReference type="SUPFAM" id="SSF52540">
    <property type="entry name" value="P-loop containing nucleoside triphosphate hydrolases"/>
    <property type="match status" value="1"/>
</dbReference>
<gene>
    <name evidence="5" type="ORF">BCT54_03495</name>
</gene>
<dbReference type="InterPro" id="IPR014862">
    <property type="entry name" value="TrwC"/>
</dbReference>
<dbReference type="InterPro" id="IPR014129">
    <property type="entry name" value="Conjug_relaxase_TraI"/>
</dbReference>
<evidence type="ECO:0000259" key="2">
    <source>
        <dbReference type="Pfam" id="PF08751"/>
    </source>
</evidence>
<dbReference type="InterPro" id="IPR027417">
    <property type="entry name" value="P-loop_NTPase"/>
</dbReference>
<dbReference type="EMBL" id="MCZF01000114">
    <property type="protein sequence ID" value="PMM53543.1"/>
    <property type="molecule type" value="Genomic_DNA"/>
</dbReference>
<comment type="caution">
    <text evidence="5">The sequence shown here is derived from an EMBL/GenBank/DDBJ whole genome shotgun (WGS) entry which is preliminary data.</text>
</comment>
<dbReference type="NCBIfam" id="TIGR02760">
    <property type="entry name" value="TraI_TIGR"/>
    <property type="match status" value="1"/>
</dbReference>
<dbReference type="Pfam" id="PF13604">
    <property type="entry name" value="AAA_30"/>
    <property type="match status" value="1"/>
</dbReference>
<dbReference type="Gene3D" id="3.40.50.300">
    <property type="entry name" value="P-loop containing nucleotide triphosphate hydrolases"/>
    <property type="match status" value="1"/>
</dbReference>
<dbReference type="Proteomes" id="UP000235533">
    <property type="component" value="Unassembled WGS sequence"/>
</dbReference>